<feature type="transmembrane region" description="Helical" evidence="6">
    <location>
        <begin position="286"/>
        <end position="306"/>
    </location>
</feature>
<evidence type="ECO:0000313" key="9">
    <source>
        <dbReference type="EMBL" id="KDS55659.1"/>
    </source>
</evidence>
<feature type="domain" description="ABC3 transporter permease C-terminal" evidence="7">
    <location>
        <begin position="291"/>
        <end position="419"/>
    </location>
</feature>
<evidence type="ECO:0000256" key="4">
    <source>
        <dbReference type="ARBA" id="ARBA00022989"/>
    </source>
</evidence>
<feature type="transmembrane region" description="Helical" evidence="6">
    <location>
        <begin position="21"/>
        <end position="41"/>
    </location>
</feature>
<gene>
    <name evidence="9" type="ORF">M099_0956</name>
</gene>
<dbReference type="GO" id="GO:0005886">
    <property type="term" value="C:plasma membrane"/>
    <property type="evidence" value="ECO:0007669"/>
    <property type="project" value="UniProtKB-SubCell"/>
</dbReference>
<dbReference type="InterPro" id="IPR050250">
    <property type="entry name" value="Macrolide_Exporter_MacB"/>
</dbReference>
<dbReference type="Proteomes" id="UP000027661">
    <property type="component" value="Unassembled WGS sequence"/>
</dbReference>
<evidence type="ECO:0000259" key="8">
    <source>
        <dbReference type="Pfam" id="PF12704"/>
    </source>
</evidence>
<protein>
    <submittedName>
        <fullName evidence="9">FtsX-like permease family protein</fullName>
    </submittedName>
</protein>
<comment type="subcellular location">
    <subcellularLocation>
        <location evidence="1">Cell membrane</location>
        <topology evidence="1">Multi-pass membrane protein</topology>
    </subcellularLocation>
</comment>
<name>A0A069SL55_PHOVU</name>
<proteinExistence type="predicted"/>
<keyword evidence="4 6" id="KW-1133">Transmembrane helix</keyword>
<dbReference type="EMBL" id="JNHM01000012">
    <property type="protein sequence ID" value="KDS55659.1"/>
    <property type="molecule type" value="Genomic_DNA"/>
</dbReference>
<feature type="transmembrane region" description="Helical" evidence="6">
    <location>
        <begin position="341"/>
        <end position="362"/>
    </location>
</feature>
<accession>A0A069SL55</accession>
<comment type="caution">
    <text evidence="9">The sequence shown here is derived from an EMBL/GenBank/DDBJ whole genome shotgun (WGS) entry which is preliminary data.</text>
</comment>
<evidence type="ECO:0000256" key="1">
    <source>
        <dbReference type="ARBA" id="ARBA00004651"/>
    </source>
</evidence>
<sequence length="426" mass="47778">MIKLYIKQAFYQLRENRLISLVSIIGTALAICMIMVIVLVLEVRITDCVPEVNRSRSLYMKAMSIHQKGDTSDNSSNGCMSLTVAKECFKALTVPEAVTIVSTGGRMRISVPAGKMMTVDNLETDDTFWKVFSFDFIAGKPFTAADSESGLPKVVLSASVARNLFGTVEAVGRTVQLNLADYTVVGVVKDVSKLAVSSYAQIWIPFNSTEIARKCWYDNAMGTFRVVILAHSEKDFPAIREEAERLRQKFNDGLQDSEIFYRGQPDDRFSFIFRHWGRELQAKEAYLHYLLVIVILLLVPAINLSSMTLSRMRKRMSEIGVRKAFGATANVLLRQVFYENLLLTLIAGAVGMLFSYACTFLLNDFLFSNSENRAQIGETSLSADMLFSPWIFLAAFIFCLLLNLLSACIPAWRASRMNITDALNQR</sequence>
<keyword evidence="2" id="KW-1003">Cell membrane</keyword>
<dbReference type="AlphaFoldDB" id="A0A069SL55"/>
<dbReference type="RefSeq" id="WP_005846246.1">
    <property type="nucleotide sequence ID" value="NZ_JNHM01000012.1"/>
</dbReference>
<evidence type="ECO:0000259" key="7">
    <source>
        <dbReference type="Pfam" id="PF02687"/>
    </source>
</evidence>
<evidence type="ECO:0000256" key="2">
    <source>
        <dbReference type="ARBA" id="ARBA00022475"/>
    </source>
</evidence>
<feature type="domain" description="MacB-like periplasmic core" evidence="8">
    <location>
        <begin position="20"/>
        <end position="245"/>
    </location>
</feature>
<keyword evidence="5 6" id="KW-0472">Membrane</keyword>
<evidence type="ECO:0000313" key="10">
    <source>
        <dbReference type="Proteomes" id="UP000027661"/>
    </source>
</evidence>
<dbReference type="PATRIC" id="fig|1339352.3.peg.924"/>
<dbReference type="Pfam" id="PF02687">
    <property type="entry name" value="FtsX"/>
    <property type="match status" value="1"/>
</dbReference>
<keyword evidence="3 6" id="KW-0812">Transmembrane</keyword>
<evidence type="ECO:0000256" key="5">
    <source>
        <dbReference type="ARBA" id="ARBA00023136"/>
    </source>
</evidence>
<reference evidence="9 10" key="1">
    <citation type="submission" date="2014-04" db="EMBL/GenBank/DDBJ databases">
        <authorList>
            <person name="Sears C."/>
            <person name="Carroll K."/>
            <person name="Sack B.R."/>
            <person name="Qadri F."/>
            <person name="Myers L.L."/>
            <person name="Chung G.-T."/>
            <person name="Escheverria P."/>
            <person name="Fraser C.M."/>
            <person name="Sadzewicz L."/>
            <person name="Shefchek K.A."/>
            <person name="Tallon L."/>
            <person name="Das S.P."/>
            <person name="Daugherty S."/>
            <person name="Mongodin E.F."/>
        </authorList>
    </citation>
    <scope>NUCLEOTIDE SEQUENCE [LARGE SCALE GENOMIC DNA]</scope>
    <source>
        <strain evidence="9 10">3975 RP4</strain>
    </source>
</reference>
<dbReference type="InterPro" id="IPR003838">
    <property type="entry name" value="ABC3_permease_C"/>
</dbReference>
<evidence type="ECO:0000256" key="6">
    <source>
        <dbReference type="SAM" id="Phobius"/>
    </source>
</evidence>
<dbReference type="PANTHER" id="PTHR30572">
    <property type="entry name" value="MEMBRANE COMPONENT OF TRANSPORTER-RELATED"/>
    <property type="match status" value="1"/>
</dbReference>
<dbReference type="Pfam" id="PF12704">
    <property type="entry name" value="MacB_PCD"/>
    <property type="match status" value="1"/>
</dbReference>
<dbReference type="PANTHER" id="PTHR30572:SF18">
    <property type="entry name" value="ABC-TYPE MACROLIDE FAMILY EXPORT SYSTEM PERMEASE COMPONENT 2"/>
    <property type="match status" value="1"/>
</dbReference>
<feature type="transmembrane region" description="Helical" evidence="6">
    <location>
        <begin position="390"/>
        <end position="412"/>
    </location>
</feature>
<dbReference type="GO" id="GO:0022857">
    <property type="term" value="F:transmembrane transporter activity"/>
    <property type="evidence" value="ECO:0007669"/>
    <property type="project" value="TreeGrafter"/>
</dbReference>
<organism evidence="9 10">
    <name type="scientific">Phocaeicola vulgatus str. 3975 RP4</name>
    <dbReference type="NCBI Taxonomy" id="1339352"/>
    <lineage>
        <taxon>Bacteria</taxon>
        <taxon>Pseudomonadati</taxon>
        <taxon>Bacteroidota</taxon>
        <taxon>Bacteroidia</taxon>
        <taxon>Bacteroidales</taxon>
        <taxon>Bacteroidaceae</taxon>
        <taxon>Phocaeicola</taxon>
    </lineage>
</organism>
<dbReference type="InterPro" id="IPR025857">
    <property type="entry name" value="MacB_PCD"/>
</dbReference>
<dbReference type="GeneID" id="5303313"/>
<evidence type="ECO:0000256" key="3">
    <source>
        <dbReference type="ARBA" id="ARBA00022692"/>
    </source>
</evidence>